<keyword evidence="3" id="KW-1185">Reference proteome</keyword>
<dbReference type="PANTHER" id="PTHR33336:SF15">
    <property type="entry name" value="ABM DOMAIN-CONTAINING PROTEIN"/>
    <property type="match status" value="1"/>
</dbReference>
<name>A0A163ZJK9_9FLAO</name>
<dbReference type="RefSeq" id="WP_038987716.1">
    <property type="nucleotide sequence ID" value="NZ_JACAJR010000021.1"/>
</dbReference>
<dbReference type="PROSITE" id="PS51725">
    <property type="entry name" value="ABM"/>
    <property type="match status" value="1"/>
</dbReference>
<sequence length="95" mass="11235">MNVIITAIIKAKPSFKEEVHSTLLNMVEQTQKEEACILYDLHQDLSDVNTFIFYEIWQDKEGLDKHNQQPYIKEFGNLIKSHLQEQPQIYLTQKI</sequence>
<protein>
    <submittedName>
        <fullName evidence="2">Antibiotic biosynthesis monooxygenase</fullName>
    </submittedName>
</protein>
<dbReference type="GO" id="GO:0004497">
    <property type="term" value="F:monooxygenase activity"/>
    <property type="evidence" value="ECO:0007669"/>
    <property type="project" value="UniProtKB-KW"/>
</dbReference>
<dbReference type="InterPro" id="IPR011008">
    <property type="entry name" value="Dimeric_a/b-barrel"/>
</dbReference>
<dbReference type="InterPro" id="IPR050744">
    <property type="entry name" value="AI-2_Isomerase_LsrG"/>
</dbReference>
<reference evidence="2 3" key="1">
    <citation type="submission" date="2016-01" db="EMBL/GenBank/DDBJ databases">
        <title>Whole genome sequencing of Myroides marinus L41.</title>
        <authorList>
            <person name="Hong K.W."/>
        </authorList>
    </citation>
    <scope>NUCLEOTIDE SEQUENCE [LARGE SCALE GENOMIC DNA]</scope>
    <source>
        <strain evidence="2 3">L41</strain>
    </source>
</reference>
<dbReference type="Proteomes" id="UP000076630">
    <property type="component" value="Unassembled WGS sequence"/>
</dbReference>
<evidence type="ECO:0000313" key="3">
    <source>
        <dbReference type="Proteomes" id="UP000076630"/>
    </source>
</evidence>
<feature type="domain" description="ABM" evidence="1">
    <location>
        <begin position="3"/>
        <end position="91"/>
    </location>
</feature>
<dbReference type="PANTHER" id="PTHR33336">
    <property type="entry name" value="QUINOL MONOOXYGENASE YGIN-RELATED"/>
    <property type="match status" value="1"/>
</dbReference>
<dbReference type="Gene3D" id="3.30.70.100">
    <property type="match status" value="1"/>
</dbReference>
<accession>A0A163ZJK9</accession>
<proteinExistence type="predicted"/>
<dbReference type="InterPro" id="IPR007138">
    <property type="entry name" value="ABM_dom"/>
</dbReference>
<evidence type="ECO:0000313" key="2">
    <source>
        <dbReference type="EMBL" id="KZE81893.1"/>
    </source>
</evidence>
<keyword evidence="2" id="KW-0503">Monooxygenase</keyword>
<organism evidence="2 3">
    <name type="scientific">Myroides marinus</name>
    <dbReference type="NCBI Taxonomy" id="703342"/>
    <lineage>
        <taxon>Bacteria</taxon>
        <taxon>Pseudomonadati</taxon>
        <taxon>Bacteroidota</taxon>
        <taxon>Flavobacteriia</taxon>
        <taxon>Flavobacteriales</taxon>
        <taxon>Flavobacteriaceae</taxon>
        <taxon>Myroides</taxon>
    </lineage>
</organism>
<dbReference type="SUPFAM" id="SSF54909">
    <property type="entry name" value="Dimeric alpha+beta barrel"/>
    <property type="match status" value="1"/>
</dbReference>
<dbReference type="Pfam" id="PF03992">
    <property type="entry name" value="ABM"/>
    <property type="match status" value="1"/>
</dbReference>
<comment type="caution">
    <text evidence="2">The sequence shown here is derived from an EMBL/GenBank/DDBJ whole genome shotgun (WGS) entry which is preliminary data.</text>
</comment>
<dbReference type="AlphaFoldDB" id="A0A163ZJK9"/>
<keyword evidence="2" id="KW-0560">Oxidoreductase</keyword>
<dbReference type="OrthoDB" id="9806189at2"/>
<gene>
    <name evidence="2" type="ORF">AV926_00880</name>
</gene>
<evidence type="ECO:0000259" key="1">
    <source>
        <dbReference type="PROSITE" id="PS51725"/>
    </source>
</evidence>
<dbReference type="EMBL" id="LQNU01000050">
    <property type="protein sequence ID" value="KZE81893.1"/>
    <property type="molecule type" value="Genomic_DNA"/>
</dbReference>